<dbReference type="AlphaFoldDB" id="A0A1M4TL86"/>
<dbReference type="EMBL" id="FQVB01000004">
    <property type="protein sequence ID" value="SHE45272.1"/>
    <property type="molecule type" value="Genomic_DNA"/>
</dbReference>
<proteinExistence type="predicted"/>
<keyword evidence="2" id="KW-0067">ATP-binding</keyword>
<dbReference type="SUPFAM" id="SSF52540">
    <property type="entry name" value="P-loop containing nucleoside triphosphate hydrolases"/>
    <property type="match status" value="1"/>
</dbReference>
<dbReference type="FunFam" id="3.40.50.300:FF:001573">
    <property type="entry name" value="Carbon monoxide dehydrogenase accessory protein CooC"/>
    <property type="match status" value="1"/>
</dbReference>
<dbReference type="PIRSF" id="PIRSF005647">
    <property type="entry name" value="CooC"/>
    <property type="match status" value="1"/>
</dbReference>
<evidence type="ECO:0000313" key="5">
    <source>
        <dbReference type="Proteomes" id="UP000184076"/>
    </source>
</evidence>
<name>A0A1M4TL86_9BACT</name>
<dbReference type="PANTHER" id="PTHR43384">
    <property type="entry name" value="SEPTUM SITE-DETERMINING PROTEIN MIND HOMOLOG, CHLOROPLASTIC-RELATED"/>
    <property type="match status" value="1"/>
</dbReference>
<feature type="domain" description="CobQ/CobB/MinD/ParA nucleotide binding" evidence="3">
    <location>
        <begin position="3"/>
        <end position="230"/>
    </location>
</feature>
<keyword evidence="1" id="KW-0547">Nucleotide-binding</keyword>
<dbReference type="GO" id="GO:0005829">
    <property type="term" value="C:cytosol"/>
    <property type="evidence" value="ECO:0007669"/>
    <property type="project" value="TreeGrafter"/>
</dbReference>
<organism evidence="4 5">
    <name type="scientific">Desulfacinum infernum DSM 9756</name>
    <dbReference type="NCBI Taxonomy" id="1121391"/>
    <lineage>
        <taxon>Bacteria</taxon>
        <taxon>Pseudomonadati</taxon>
        <taxon>Thermodesulfobacteriota</taxon>
        <taxon>Syntrophobacteria</taxon>
        <taxon>Syntrophobacterales</taxon>
        <taxon>Syntrophobacteraceae</taxon>
        <taxon>Desulfacinum</taxon>
    </lineage>
</organism>
<dbReference type="InterPro" id="IPR027417">
    <property type="entry name" value="P-loop_NTPase"/>
</dbReference>
<reference evidence="5" key="1">
    <citation type="submission" date="2016-11" db="EMBL/GenBank/DDBJ databases">
        <authorList>
            <person name="Varghese N."/>
            <person name="Submissions S."/>
        </authorList>
    </citation>
    <scope>NUCLEOTIDE SEQUENCE [LARGE SCALE GENOMIC DNA]</scope>
    <source>
        <strain evidence="5">DSM 9756</strain>
    </source>
</reference>
<dbReference type="GO" id="GO:0016887">
    <property type="term" value="F:ATP hydrolysis activity"/>
    <property type="evidence" value="ECO:0007669"/>
    <property type="project" value="TreeGrafter"/>
</dbReference>
<gene>
    <name evidence="4" type="ORF">SAMN02745206_00314</name>
</gene>
<dbReference type="GO" id="GO:0009898">
    <property type="term" value="C:cytoplasmic side of plasma membrane"/>
    <property type="evidence" value="ECO:0007669"/>
    <property type="project" value="TreeGrafter"/>
</dbReference>
<accession>A0A1M4TL86</accession>
<dbReference type="CDD" id="cd02034">
    <property type="entry name" value="CooC1"/>
    <property type="match status" value="1"/>
</dbReference>
<evidence type="ECO:0000259" key="3">
    <source>
        <dbReference type="Pfam" id="PF01656"/>
    </source>
</evidence>
<dbReference type="PANTHER" id="PTHR43384:SF6">
    <property type="entry name" value="SEPTUM SITE-DETERMINING PROTEIN MIND HOMOLOG, CHLOROPLASTIC"/>
    <property type="match status" value="1"/>
</dbReference>
<evidence type="ECO:0000256" key="1">
    <source>
        <dbReference type="ARBA" id="ARBA00022741"/>
    </source>
</evidence>
<dbReference type="InterPro" id="IPR050625">
    <property type="entry name" value="ParA/MinD_ATPase"/>
</dbReference>
<dbReference type="STRING" id="1121391.SAMN02745206_00314"/>
<dbReference type="RefSeq" id="WP_073036306.1">
    <property type="nucleotide sequence ID" value="NZ_FQVB01000004.1"/>
</dbReference>
<dbReference type="InterPro" id="IPR002586">
    <property type="entry name" value="CobQ/CobB/MinD/ParA_Nub-bd_dom"/>
</dbReference>
<dbReference type="OrthoDB" id="7346657at2"/>
<dbReference type="GO" id="GO:0005524">
    <property type="term" value="F:ATP binding"/>
    <property type="evidence" value="ECO:0007669"/>
    <property type="project" value="UniProtKB-KW"/>
</dbReference>
<sequence length="258" mass="27649">MKIAVSGKGGVGKTTLSAFLARWFASQGKSVLAIDADPDANLGHALGIQDAGELVPISQMKQLIAERTESVPGSFGGFFKMNPQVDDLPEKVAVPCGDGIRLMVMGGVKKGGTGCVCPESVLLKNLVHHLILRRDEVVVMDMEAGIEHLGRGTSRAVNALIVVVEPGRRSIETALKVDQLAKDIGIASLYVVGNKIRSERDAAFLQEQLPGYVFLGFIPYDEAIIEADLAGVFAEETAEKTREALTQIARKLTELQQP</sequence>
<dbReference type="InterPro" id="IPR014433">
    <property type="entry name" value="CooC"/>
</dbReference>
<evidence type="ECO:0000256" key="2">
    <source>
        <dbReference type="ARBA" id="ARBA00022840"/>
    </source>
</evidence>
<evidence type="ECO:0000313" key="4">
    <source>
        <dbReference type="EMBL" id="SHE45272.1"/>
    </source>
</evidence>
<dbReference type="Pfam" id="PF01656">
    <property type="entry name" value="CbiA"/>
    <property type="match status" value="1"/>
</dbReference>
<dbReference type="Gene3D" id="3.40.50.300">
    <property type="entry name" value="P-loop containing nucleotide triphosphate hydrolases"/>
    <property type="match status" value="1"/>
</dbReference>
<dbReference type="Proteomes" id="UP000184076">
    <property type="component" value="Unassembled WGS sequence"/>
</dbReference>
<protein>
    <submittedName>
        <fullName evidence="4">CO dehydrogenase maturation factor</fullName>
    </submittedName>
</protein>
<dbReference type="GO" id="GO:0051782">
    <property type="term" value="P:negative regulation of cell division"/>
    <property type="evidence" value="ECO:0007669"/>
    <property type="project" value="TreeGrafter"/>
</dbReference>
<keyword evidence="5" id="KW-1185">Reference proteome</keyword>